<evidence type="ECO:0000313" key="1">
    <source>
        <dbReference type="EMBL" id="KAF3432408.1"/>
    </source>
</evidence>
<dbReference type="AlphaFoldDB" id="A0A8K0DQP5"/>
<dbReference type="EMBL" id="VOIH02000012">
    <property type="protein sequence ID" value="KAF3432408.1"/>
    <property type="molecule type" value="Genomic_DNA"/>
</dbReference>
<comment type="caution">
    <text evidence="1">The sequence shown here is derived from an EMBL/GenBank/DDBJ whole genome shotgun (WGS) entry which is preliminary data.</text>
</comment>
<name>A0A8K0DQP5_9ROSA</name>
<keyword evidence="2" id="KW-1185">Reference proteome</keyword>
<proteinExistence type="predicted"/>
<dbReference type="OrthoDB" id="1194650at2759"/>
<sequence>MGVLGSLHSRRVGGQPAVLGAWGGCGIDPSVVSTLAGGTDSQSKLEDKDDMVRLTLIYFLECGLLGKESQVWGYETIPLMGELYPTRLDNLFPQICNWKATNLPVFKSVGKTLFDNAEVDDEFISAIHSLDIKVERVSSDLNTFRLDSMREFQDFRSDSMREIQSIKDSIQEMLIYMKYEHHRPDTYENMSMNEEGEICDEEMNVIQNDSEVQFISPSKVIQRNPRVKKRTGKLKSAFVVTTET</sequence>
<gene>
    <name evidence="1" type="ORF">FNV43_RR27148</name>
</gene>
<protein>
    <submittedName>
        <fullName evidence="1">Uncharacterized protein</fullName>
    </submittedName>
</protein>
<organism evidence="1 2">
    <name type="scientific">Rhamnella rubrinervis</name>
    <dbReference type="NCBI Taxonomy" id="2594499"/>
    <lineage>
        <taxon>Eukaryota</taxon>
        <taxon>Viridiplantae</taxon>
        <taxon>Streptophyta</taxon>
        <taxon>Embryophyta</taxon>
        <taxon>Tracheophyta</taxon>
        <taxon>Spermatophyta</taxon>
        <taxon>Magnoliopsida</taxon>
        <taxon>eudicotyledons</taxon>
        <taxon>Gunneridae</taxon>
        <taxon>Pentapetalae</taxon>
        <taxon>rosids</taxon>
        <taxon>fabids</taxon>
        <taxon>Rosales</taxon>
        <taxon>Rhamnaceae</taxon>
        <taxon>rhamnoid group</taxon>
        <taxon>Rhamneae</taxon>
        <taxon>Rhamnella</taxon>
    </lineage>
</organism>
<reference evidence="1" key="1">
    <citation type="submission" date="2020-03" db="EMBL/GenBank/DDBJ databases">
        <title>A high-quality chromosome-level genome assembly of a woody plant with both climbing and erect habits, Rhamnella rubrinervis.</title>
        <authorList>
            <person name="Lu Z."/>
            <person name="Yang Y."/>
            <person name="Zhu X."/>
            <person name="Sun Y."/>
        </authorList>
    </citation>
    <scope>NUCLEOTIDE SEQUENCE</scope>
    <source>
        <strain evidence="1">BYM</strain>
        <tissue evidence="1">Leaf</tissue>
    </source>
</reference>
<evidence type="ECO:0000313" key="2">
    <source>
        <dbReference type="Proteomes" id="UP000796880"/>
    </source>
</evidence>
<accession>A0A8K0DQP5</accession>
<dbReference type="Proteomes" id="UP000796880">
    <property type="component" value="Unassembled WGS sequence"/>
</dbReference>